<sequence>MSFRYGSGMSDLGDEQPSSSGSSEPSPQKLEALGERLKERIYAVITMLAVMVGLAQNAHTRHSTAALYVMGTAVGLWLATLVADMQAHRVVHQRLANRREVGRLLFVSSPLLSCAVGPLLMIALSAAGALDLSTALWIAVGVDVASMAVWGFAGGRRMGGGVLPSCVAGLTDAAIGSGVVMVKVITGH</sequence>
<comment type="caution">
    <text evidence="3">The sequence shown here is derived from an EMBL/GenBank/DDBJ whole genome shotgun (WGS) entry which is preliminary data.</text>
</comment>
<reference evidence="3" key="2">
    <citation type="submission" date="2020-09" db="EMBL/GenBank/DDBJ databases">
        <authorList>
            <person name="Sun Q."/>
            <person name="Ohkuma M."/>
        </authorList>
    </citation>
    <scope>NUCLEOTIDE SEQUENCE</scope>
    <source>
        <strain evidence="3">JCM 3035</strain>
    </source>
</reference>
<evidence type="ECO:0000313" key="4">
    <source>
        <dbReference type="Proteomes" id="UP000637788"/>
    </source>
</evidence>
<dbReference type="Proteomes" id="UP000637788">
    <property type="component" value="Unassembled WGS sequence"/>
</dbReference>
<evidence type="ECO:0008006" key="5">
    <source>
        <dbReference type="Google" id="ProtNLM"/>
    </source>
</evidence>
<evidence type="ECO:0000256" key="1">
    <source>
        <dbReference type="SAM" id="MobiDB-lite"/>
    </source>
</evidence>
<gene>
    <name evidence="3" type="ORF">GCM10010094_53250</name>
</gene>
<feature type="transmembrane region" description="Helical" evidence="2">
    <location>
        <begin position="41"/>
        <end position="59"/>
    </location>
</feature>
<dbReference type="AlphaFoldDB" id="A0A917R298"/>
<evidence type="ECO:0000313" key="3">
    <source>
        <dbReference type="EMBL" id="GGK85330.1"/>
    </source>
</evidence>
<name>A0A917R298_9ACTN</name>
<dbReference type="EMBL" id="BMPQ01000014">
    <property type="protein sequence ID" value="GGK85330.1"/>
    <property type="molecule type" value="Genomic_DNA"/>
</dbReference>
<feature type="compositionally biased region" description="Low complexity" evidence="1">
    <location>
        <begin position="17"/>
        <end position="27"/>
    </location>
</feature>
<accession>A0A917R298</accession>
<protein>
    <recommendedName>
        <fullName evidence="5">Integral membrane protein</fullName>
    </recommendedName>
</protein>
<reference evidence="3" key="1">
    <citation type="journal article" date="2014" name="Int. J. Syst. Evol. Microbiol.">
        <title>Complete genome sequence of Corynebacterium casei LMG S-19264T (=DSM 44701T), isolated from a smear-ripened cheese.</title>
        <authorList>
            <consortium name="US DOE Joint Genome Institute (JGI-PGF)"/>
            <person name="Walter F."/>
            <person name="Albersmeier A."/>
            <person name="Kalinowski J."/>
            <person name="Ruckert C."/>
        </authorList>
    </citation>
    <scope>NUCLEOTIDE SEQUENCE</scope>
    <source>
        <strain evidence="3">JCM 3035</strain>
    </source>
</reference>
<feature type="transmembrane region" description="Helical" evidence="2">
    <location>
        <begin position="135"/>
        <end position="153"/>
    </location>
</feature>
<keyword evidence="2" id="KW-1133">Transmembrane helix</keyword>
<evidence type="ECO:0000256" key="2">
    <source>
        <dbReference type="SAM" id="Phobius"/>
    </source>
</evidence>
<feature type="region of interest" description="Disordered" evidence="1">
    <location>
        <begin position="1"/>
        <end position="29"/>
    </location>
</feature>
<feature type="transmembrane region" description="Helical" evidence="2">
    <location>
        <begin position="104"/>
        <end position="129"/>
    </location>
</feature>
<keyword evidence="2" id="KW-0812">Transmembrane</keyword>
<proteinExistence type="predicted"/>
<feature type="transmembrane region" description="Helical" evidence="2">
    <location>
        <begin position="65"/>
        <end position="83"/>
    </location>
</feature>
<keyword evidence="4" id="KW-1185">Reference proteome</keyword>
<organism evidence="3 4">
    <name type="scientific">Streptomyces flaveus</name>
    <dbReference type="NCBI Taxonomy" id="66370"/>
    <lineage>
        <taxon>Bacteria</taxon>
        <taxon>Bacillati</taxon>
        <taxon>Actinomycetota</taxon>
        <taxon>Actinomycetes</taxon>
        <taxon>Kitasatosporales</taxon>
        <taxon>Streptomycetaceae</taxon>
        <taxon>Streptomyces</taxon>
        <taxon>Streptomyces aurantiacus group</taxon>
    </lineage>
</organism>
<keyword evidence="2" id="KW-0472">Membrane</keyword>